<accession>B9XPK5</accession>
<dbReference type="RefSeq" id="WP_007417741.1">
    <property type="nucleotide sequence ID" value="NZ_ABOX02000047.1"/>
</dbReference>
<dbReference type="STRING" id="320771.Cflav_PD1433"/>
<dbReference type="Proteomes" id="UP000003688">
    <property type="component" value="Unassembled WGS sequence"/>
</dbReference>
<organism evidence="1 2">
    <name type="scientific">Pedosphaera parvula (strain Ellin514)</name>
    <dbReference type="NCBI Taxonomy" id="320771"/>
    <lineage>
        <taxon>Bacteria</taxon>
        <taxon>Pseudomonadati</taxon>
        <taxon>Verrucomicrobiota</taxon>
        <taxon>Pedosphaerae</taxon>
        <taxon>Pedosphaerales</taxon>
        <taxon>Pedosphaeraceae</taxon>
        <taxon>Pedosphaera</taxon>
    </lineage>
</organism>
<keyword evidence="2" id="KW-1185">Reference proteome</keyword>
<dbReference type="EMBL" id="ABOX02000047">
    <property type="protein sequence ID" value="EEF58233.1"/>
    <property type="molecule type" value="Genomic_DNA"/>
</dbReference>
<dbReference type="AlphaFoldDB" id="B9XPK5"/>
<dbReference type="SUPFAM" id="SSF55676">
    <property type="entry name" value="CytB endotoxin-like"/>
    <property type="match status" value="1"/>
</dbReference>
<reference evidence="1 2" key="1">
    <citation type="journal article" date="2011" name="J. Bacteriol.">
        <title>Genome sequence of 'Pedosphaera parvula' Ellin514, an aerobic Verrucomicrobial isolate from pasture soil.</title>
        <authorList>
            <person name="Kant R."/>
            <person name="van Passel M.W."/>
            <person name="Sangwan P."/>
            <person name="Palva A."/>
            <person name="Lucas S."/>
            <person name="Copeland A."/>
            <person name="Lapidus A."/>
            <person name="Glavina Del Rio T."/>
            <person name="Dalin E."/>
            <person name="Tice H."/>
            <person name="Bruce D."/>
            <person name="Goodwin L."/>
            <person name="Pitluck S."/>
            <person name="Chertkov O."/>
            <person name="Larimer F.W."/>
            <person name="Land M.L."/>
            <person name="Hauser L."/>
            <person name="Brettin T.S."/>
            <person name="Detter J.C."/>
            <person name="Han S."/>
            <person name="de Vos W.M."/>
            <person name="Janssen P.H."/>
            <person name="Smidt H."/>
        </authorList>
    </citation>
    <scope>NUCLEOTIDE SEQUENCE [LARGE SCALE GENOMIC DNA]</scope>
    <source>
        <strain evidence="1 2">Ellin514</strain>
    </source>
</reference>
<proteinExistence type="predicted"/>
<evidence type="ECO:0000313" key="2">
    <source>
        <dbReference type="Proteomes" id="UP000003688"/>
    </source>
</evidence>
<gene>
    <name evidence="1" type="ORF">Cflav_PD1433</name>
</gene>
<comment type="caution">
    <text evidence="1">The sequence shown here is derived from an EMBL/GenBank/DDBJ whole genome shotgun (WGS) entry which is preliminary data.</text>
</comment>
<sequence length="380" mass="41448" precursor="true">MRLNRLRVGPLGGILSIGVVAFLAMAAEVPRNTQLVITSIRSEGTNVILAASVPPGLGQVILEMRPSLETQWEEKAILEVPSGGGDVAFTLPKPDGMQFFRLKSTPQSATASVLSSELRYVTIPPLGTSPAKLTNTSKPSTTEIPEAVFHFKGTIDGSDKITITRDGALWEHVHWDWPQGAVEVNGAQWNPREKNYLTSAGASKFLPETFSLDSVDLEEIHGRGVVALERAENALIVYIDDIQNGADEYEFKVHFHVSNPKPAKAIASIPATLKITAEIDGSDCFIINSGGATLQHGGRLLPGRVMLNNVSWFPQQDEVIKNEGTNTFLPKSVDFSTAKIVNRKGRDLATMWAEKEALWVRFVDNPNGSDTYEIEISFGK</sequence>
<name>B9XPK5_PEDPL</name>
<protein>
    <submittedName>
        <fullName evidence="1">Uncharacterized protein</fullName>
    </submittedName>
</protein>
<evidence type="ECO:0000313" key="1">
    <source>
        <dbReference type="EMBL" id="EEF58233.1"/>
    </source>
</evidence>
<dbReference type="InterPro" id="IPR035918">
    <property type="entry name" value="CytB_endotoxin-like_sf"/>
</dbReference>